<evidence type="ECO:0000313" key="2">
    <source>
        <dbReference type="EMBL" id="KAF5848993.1"/>
    </source>
</evidence>
<feature type="compositionally biased region" description="Basic and acidic residues" evidence="1">
    <location>
        <begin position="292"/>
        <end position="332"/>
    </location>
</feature>
<feature type="compositionally biased region" description="Basic residues" evidence="1">
    <location>
        <begin position="49"/>
        <end position="61"/>
    </location>
</feature>
<feature type="compositionally biased region" description="Basic residues" evidence="1">
    <location>
        <begin position="24"/>
        <end position="40"/>
    </location>
</feature>
<proteinExistence type="predicted"/>
<dbReference type="PANTHER" id="PTHR34117">
    <property type="entry name" value="STYLE CELL-CYCLE INHIBITOR 1"/>
    <property type="match status" value="1"/>
</dbReference>
<name>A0A8H5ZEP3_COCSA</name>
<feature type="region of interest" description="Disordered" evidence="1">
    <location>
        <begin position="138"/>
        <end position="343"/>
    </location>
</feature>
<dbReference type="AlphaFoldDB" id="A0A8H5ZEP3"/>
<dbReference type="PANTHER" id="PTHR34117:SF1">
    <property type="entry name" value="STYLE CELL-CYCLE INHIBITOR 1"/>
    <property type="match status" value="1"/>
</dbReference>
<gene>
    <name evidence="2" type="ORF">GGP41_010155</name>
</gene>
<reference evidence="2" key="1">
    <citation type="submission" date="2019-11" db="EMBL/GenBank/DDBJ databases">
        <title>Bipolaris sorokiniana Genome sequencing.</title>
        <authorList>
            <person name="Wang H."/>
        </authorList>
    </citation>
    <scope>NUCLEOTIDE SEQUENCE</scope>
</reference>
<feature type="compositionally biased region" description="Acidic residues" evidence="1">
    <location>
        <begin position="270"/>
        <end position="284"/>
    </location>
</feature>
<evidence type="ECO:0000256" key="1">
    <source>
        <dbReference type="SAM" id="MobiDB-lite"/>
    </source>
</evidence>
<feature type="compositionally biased region" description="Basic and acidic residues" evidence="1">
    <location>
        <begin position="1"/>
        <end position="23"/>
    </location>
</feature>
<organism evidence="2 3">
    <name type="scientific">Cochliobolus sativus</name>
    <name type="common">Common root rot and spot blotch fungus</name>
    <name type="synonym">Bipolaris sorokiniana</name>
    <dbReference type="NCBI Taxonomy" id="45130"/>
    <lineage>
        <taxon>Eukaryota</taxon>
        <taxon>Fungi</taxon>
        <taxon>Dikarya</taxon>
        <taxon>Ascomycota</taxon>
        <taxon>Pezizomycotina</taxon>
        <taxon>Dothideomycetes</taxon>
        <taxon>Pleosporomycetidae</taxon>
        <taxon>Pleosporales</taxon>
        <taxon>Pleosporineae</taxon>
        <taxon>Pleosporaceae</taxon>
        <taxon>Bipolaris</taxon>
    </lineage>
</organism>
<accession>A0A8H5ZEP3</accession>
<evidence type="ECO:0000313" key="3">
    <source>
        <dbReference type="Proteomes" id="UP000624244"/>
    </source>
</evidence>
<protein>
    <submittedName>
        <fullName evidence="2">Uncharacterized protein</fullName>
    </submittedName>
</protein>
<feature type="region of interest" description="Disordered" evidence="1">
    <location>
        <begin position="1"/>
        <end position="79"/>
    </location>
</feature>
<feature type="compositionally biased region" description="Basic and acidic residues" evidence="1">
    <location>
        <begin position="192"/>
        <end position="255"/>
    </location>
</feature>
<dbReference type="EMBL" id="WNKQ01000010">
    <property type="protein sequence ID" value="KAF5848993.1"/>
    <property type="molecule type" value="Genomic_DNA"/>
</dbReference>
<sequence length="343" mass="40358">MPRRDRTPEESRAQLPPRAEHSPHGARSHKRHHQSHRSRSPRRDDDSHRHKRTRTRSRSPTRKPADLPYKAKPLSKRQYDEYRPLFQSYLDIQKQIQLDDLDEREAKGRWKSFVSRWNRGELARSWYDPSMLKTAQETVQSYRASSAQAPAKRASPSYAAKEGAEDDSDDEFGPAPPRDLAQHAGHGPTIPRLDDLTYRNELRDEDRARGQSEYMDDLRYSRKADRKAQKERLDELVPRADPGSRERQLEKKRETTSTLQSFREAKESGDAEVAESDLMGDDGIDVYKKKKREQERQKNEREIQREEIARARDAERNERLAERREKESKTMEFLKQIAQERFG</sequence>
<dbReference type="InterPro" id="IPR044688">
    <property type="entry name" value="SCI-1-like"/>
</dbReference>
<comment type="caution">
    <text evidence="2">The sequence shown here is derived from an EMBL/GenBank/DDBJ whole genome shotgun (WGS) entry which is preliminary data.</text>
</comment>
<dbReference type="Proteomes" id="UP000624244">
    <property type="component" value="Unassembled WGS sequence"/>
</dbReference>
<feature type="compositionally biased region" description="Polar residues" evidence="1">
    <location>
        <begin position="138"/>
        <end position="148"/>
    </location>
</feature>